<dbReference type="PANTHER" id="PTHR43463">
    <property type="entry name" value="NICOTINATE-NUCLEOTIDE--DIMETHYLBENZIMIDAZOLE PHOSPHORIBOSYLTRANSFERASE"/>
    <property type="match status" value="1"/>
</dbReference>
<comment type="catalytic activity">
    <reaction evidence="9">
        <text>5,6-dimethylbenzimidazole + nicotinate beta-D-ribonucleotide = alpha-ribazole 5'-phosphate + nicotinate + H(+)</text>
        <dbReference type="Rhea" id="RHEA:11196"/>
        <dbReference type="ChEBI" id="CHEBI:15378"/>
        <dbReference type="ChEBI" id="CHEBI:15890"/>
        <dbReference type="ChEBI" id="CHEBI:32544"/>
        <dbReference type="ChEBI" id="CHEBI:57502"/>
        <dbReference type="ChEBI" id="CHEBI:57918"/>
        <dbReference type="EC" id="2.4.2.21"/>
    </reaction>
</comment>
<keyword evidence="7" id="KW-0808">Transferase</keyword>
<evidence type="ECO:0000256" key="8">
    <source>
        <dbReference type="ARBA" id="ARBA00030686"/>
    </source>
</evidence>
<dbReference type="Pfam" id="PF02277">
    <property type="entry name" value="DBI_PRT"/>
    <property type="match status" value="1"/>
</dbReference>
<evidence type="ECO:0000256" key="1">
    <source>
        <dbReference type="ARBA" id="ARBA00005049"/>
    </source>
</evidence>
<evidence type="ECO:0000256" key="5">
    <source>
        <dbReference type="ARBA" id="ARBA00022573"/>
    </source>
</evidence>
<name>A0A7S0GHD2_9STRA</name>
<dbReference type="InterPro" id="IPR003200">
    <property type="entry name" value="Nict_dMeBzImd_PRibTrfase"/>
</dbReference>
<comment type="similarity">
    <text evidence="2">Belongs to the CobT family.</text>
</comment>
<dbReference type="UniPathway" id="UPA00061">
    <property type="reaction ID" value="UER00516"/>
</dbReference>
<evidence type="ECO:0000256" key="4">
    <source>
        <dbReference type="ARBA" id="ARBA00015486"/>
    </source>
</evidence>
<keyword evidence="5" id="KW-0169">Cobalamin biosynthesis</keyword>
<evidence type="ECO:0000256" key="3">
    <source>
        <dbReference type="ARBA" id="ARBA00011991"/>
    </source>
</evidence>
<sequence>MMDLWVLTLQLIYKQQVSTTLTDMVWNQTPESIESIRIWITNPVIRNTLLQCLIMVVLYQLWCRNVGYQMDYTPTPTKDTDTTDASSKTQIKEYHGIRKDVQTVLTAESSSFDDRYTAALRYLDALAKPVGSLGVLEKWAARLSAIQRTIEPNVDVISCLIFAADHGIAAPISEGGEACSSYPQVVTRHVIASLSAGTGAASVLSKHHGVPLRVVDVGLVGETSDDGIVTVGSYKLVNGTRNFCKETCTIDGGGAMTVKEMEGCIQAGRDALGNWVTECGATVVALGEVGIGNTTSSAAILAVLTENQTSIENVCGFGARLVHDPDPSVLQKKVDIVKRALVLHQFMTPIGDTEPEKKKAASKALAESVLSKLGGAEIASLVGAILQASEMNICVLIDGYICITAALVAAYLSPDATRVFLFATRSAELGGYNCALERIQRIGKESSGIPLESPALDMDLRLGEGTGAVCAVPLVKSAVCLLKEMSTLEDIMNAAG</sequence>
<proteinExistence type="inferred from homology"/>
<accession>A0A7S0GHD2</accession>
<evidence type="ECO:0000256" key="7">
    <source>
        <dbReference type="ARBA" id="ARBA00022679"/>
    </source>
</evidence>
<reference evidence="10" key="1">
    <citation type="submission" date="2021-01" db="EMBL/GenBank/DDBJ databases">
        <authorList>
            <person name="Corre E."/>
            <person name="Pelletier E."/>
            <person name="Niang G."/>
            <person name="Scheremetjew M."/>
            <person name="Finn R."/>
            <person name="Kale V."/>
            <person name="Holt S."/>
            <person name="Cochrane G."/>
            <person name="Meng A."/>
            <person name="Brown T."/>
            <person name="Cohen L."/>
        </authorList>
    </citation>
    <scope>NUCLEOTIDE SEQUENCE</scope>
    <source>
        <strain evidence="10">CCAP1064/1</strain>
    </source>
</reference>
<dbReference type="Gene3D" id="1.10.1610.10">
    <property type="match status" value="1"/>
</dbReference>
<evidence type="ECO:0000313" key="10">
    <source>
        <dbReference type="EMBL" id="CAD8420407.1"/>
    </source>
</evidence>
<dbReference type="EC" id="2.4.2.21" evidence="3"/>
<keyword evidence="6" id="KW-0328">Glycosyltransferase</keyword>
<dbReference type="InterPro" id="IPR023195">
    <property type="entry name" value="Nict_dMeBzImd_PRibTrfase_N"/>
</dbReference>
<dbReference type="EMBL" id="HBEL01035278">
    <property type="protein sequence ID" value="CAD8420407.1"/>
    <property type="molecule type" value="Transcribed_RNA"/>
</dbReference>
<evidence type="ECO:0000256" key="9">
    <source>
        <dbReference type="ARBA" id="ARBA00047340"/>
    </source>
</evidence>
<gene>
    <name evidence="10" type="ORF">PINE0816_LOCUS16558</name>
</gene>
<dbReference type="InterPro" id="IPR036087">
    <property type="entry name" value="Nict_dMeBzImd_PRibTrfase_sf"/>
</dbReference>
<evidence type="ECO:0000256" key="6">
    <source>
        <dbReference type="ARBA" id="ARBA00022676"/>
    </source>
</evidence>
<protein>
    <recommendedName>
        <fullName evidence="4">Nicotinate-nucleotide--dimethylbenzimidazole phosphoribosyltransferase</fullName>
        <ecNumber evidence="3">2.4.2.21</ecNumber>
    </recommendedName>
    <alternativeName>
        <fullName evidence="8">N(1)-alpha-phosphoribosyltransferase</fullName>
    </alternativeName>
</protein>
<organism evidence="10">
    <name type="scientific">Proboscia inermis</name>
    <dbReference type="NCBI Taxonomy" id="420281"/>
    <lineage>
        <taxon>Eukaryota</taxon>
        <taxon>Sar</taxon>
        <taxon>Stramenopiles</taxon>
        <taxon>Ochrophyta</taxon>
        <taxon>Bacillariophyta</taxon>
        <taxon>Coscinodiscophyceae</taxon>
        <taxon>Rhizosoleniophycidae</taxon>
        <taxon>Rhizosoleniales</taxon>
        <taxon>Rhizosoleniaceae</taxon>
        <taxon>Proboscia</taxon>
    </lineage>
</organism>
<dbReference type="Gene3D" id="3.40.50.10210">
    <property type="match status" value="1"/>
</dbReference>
<dbReference type="SUPFAM" id="SSF52733">
    <property type="entry name" value="Nicotinate mononucleotide:5,6-dimethylbenzimidazole phosphoribosyltransferase (CobT)"/>
    <property type="match status" value="1"/>
</dbReference>
<dbReference type="CDD" id="cd02439">
    <property type="entry name" value="DMB-PRT_CobT"/>
    <property type="match status" value="1"/>
</dbReference>
<dbReference type="AlphaFoldDB" id="A0A7S0GHD2"/>
<dbReference type="PANTHER" id="PTHR43463:SF1">
    <property type="entry name" value="NICOTINATE-NUCLEOTIDE--DIMETHYLBENZIMIDAZOLE PHOSPHORIBOSYLTRANSFERASE"/>
    <property type="match status" value="1"/>
</dbReference>
<comment type="pathway">
    <text evidence="1">Nucleoside biosynthesis; alpha-ribazole biosynthesis; alpha-ribazole from 5,6-dimethylbenzimidazole: step 1/2.</text>
</comment>
<dbReference type="GO" id="GO:0008939">
    <property type="term" value="F:nicotinate-nucleotide-dimethylbenzimidazole phosphoribosyltransferase activity"/>
    <property type="evidence" value="ECO:0007669"/>
    <property type="project" value="UniProtKB-EC"/>
</dbReference>
<evidence type="ECO:0000256" key="2">
    <source>
        <dbReference type="ARBA" id="ARBA00007110"/>
    </source>
</evidence>